<evidence type="ECO:0000313" key="3">
    <source>
        <dbReference type="Proteomes" id="UP000052258"/>
    </source>
</evidence>
<sequence length="130" mass="14942">MKRTYKKLWIMIGLIVVLAGVGYFLYDKYQKSLIPSMVQVDSIRYDLTDIEVPSSAIGEPIGVVKTKISRDEKTRHNLESNFLKLQTPLFESKESKASPESRIVYKRGENYYLGQEIATIKDGILYESEE</sequence>
<protein>
    <submittedName>
        <fullName evidence="2">Uncharacterized protein</fullName>
    </submittedName>
</protein>
<dbReference type="Proteomes" id="UP000052258">
    <property type="component" value="Unassembled WGS sequence"/>
</dbReference>
<keyword evidence="3" id="KW-1185">Reference proteome</keyword>
<keyword evidence="1" id="KW-0812">Transmembrane</keyword>
<gene>
    <name evidence="2" type="ORF">X560_2622</name>
</gene>
<comment type="caution">
    <text evidence="2">The sequence shown here is derived from an EMBL/GenBank/DDBJ whole genome shotgun (WGS) entry which is preliminary data.</text>
</comment>
<keyword evidence="1" id="KW-0472">Membrane</keyword>
<name>A0A0J8GAS2_9LIST</name>
<feature type="transmembrane region" description="Helical" evidence="1">
    <location>
        <begin position="7"/>
        <end position="26"/>
    </location>
</feature>
<dbReference type="RefSeq" id="WP_007477288.1">
    <property type="nucleotide sequence ID" value="NZ_KQ130623.1"/>
</dbReference>
<evidence type="ECO:0000313" key="2">
    <source>
        <dbReference type="EMBL" id="KMT57924.1"/>
    </source>
</evidence>
<dbReference type="AlphaFoldDB" id="A0A0J8GAS2"/>
<proteinExistence type="predicted"/>
<dbReference type="PATRIC" id="fig|1430899.3.peg.2673"/>
<accession>A0A0J8GAS2</accession>
<evidence type="ECO:0000256" key="1">
    <source>
        <dbReference type="SAM" id="Phobius"/>
    </source>
</evidence>
<reference evidence="2 3" key="1">
    <citation type="journal article" date="2015" name="Genome Biol. Evol.">
        <title>Comparative Genomics of Listeria Sensu Lato: Genus-Wide Differences in Evolutionary Dynamics and the Progressive Gain of Complex, Potentially Pathogenicity-Related Traits through Lateral Gene Transfer.</title>
        <authorList>
            <person name="Chiara M."/>
            <person name="Caruso M."/>
            <person name="D'Erchia A.M."/>
            <person name="Manzari C."/>
            <person name="Fraccalvieri R."/>
            <person name="Goffredo E."/>
            <person name="Latorre L."/>
            <person name="Miccolupo A."/>
            <person name="Padalino I."/>
            <person name="Santagada G."/>
            <person name="Chiocco D."/>
            <person name="Pesole G."/>
            <person name="Horner D.S."/>
            <person name="Parisi A."/>
        </authorList>
    </citation>
    <scope>NUCLEOTIDE SEQUENCE [LARGE SCALE GENOMIC DNA]</scope>
    <source>
        <strain evidence="2 3">1991</strain>
    </source>
</reference>
<keyword evidence="1" id="KW-1133">Transmembrane helix</keyword>
<dbReference type="EMBL" id="AZHO01000038">
    <property type="protein sequence ID" value="KMT57924.1"/>
    <property type="molecule type" value="Genomic_DNA"/>
</dbReference>
<organism evidence="2 3">
    <name type="scientific">Listeria fleischmannii 1991</name>
    <dbReference type="NCBI Taxonomy" id="1430899"/>
    <lineage>
        <taxon>Bacteria</taxon>
        <taxon>Bacillati</taxon>
        <taxon>Bacillota</taxon>
        <taxon>Bacilli</taxon>
        <taxon>Bacillales</taxon>
        <taxon>Listeriaceae</taxon>
        <taxon>Listeria</taxon>
    </lineage>
</organism>